<protein>
    <submittedName>
        <fullName evidence="1">Uncharacterized protein</fullName>
    </submittedName>
</protein>
<dbReference type="Proteomes" id="UP000053593">
    <property type="component" value="Unassembled WGS sequence"/>
</dbReference>
<dbReference type="EMBL" id="KN835029">
    <property type="protein sequence ID" value="KIK49760.1"/>
    <property type="molecule type" value="Genomic_DNA"/>
</dbReference>
<reference evidence="1 2" key="1">
    <citation type="submission" date="2014-04" db="EMBL/GenBank/DDBJ databases">
        <title>Evolutionary Origins and Diversification of the Mycorrhizal Mutualists.</title>
        <authorList>
            <consortium name="DOE Joint Genome Institute"/>
            <consortium name="Mycorrhizal Genomics Consortium"/>
            <person name="Kohler A."/>
            <person name="Kuo A."/>
            <person name="Nagy L.G."/>
            <person name="Floudas D."/>
            <person name="Copeland A."/>
            <person name="Barry K.W."/>
            <person name="Cichocki N."/>
            <person name="Veneault-Fourrey C."/>
            <person name="LaButti K."/>
            <person name="Lindquist E.A."/>
            <person name="Lipzen A."/>
            <person name="Lundell T."/>
            <person name="Morin E."/>
            <person name="Murat C."/>
            <person name="Riley R."/>
            <person name="Ohm R."/>
            <person name="Sun H."/>
            <person name="Tunlid A."/>
            <person name="Henrissat B."/>
            <person name="Grigoriev I.V."/>
            <person name="Hibbett D.S."/>
            <person name="Martin F."/>
        </authorList>
    </citation>
    <scope>NUCLEOTIDE SEQUENCE [LARGE SCALE GENOMIC DNA]</scope>
    <source>
        <strain evidence="1 2">FD-317 M1</strain>
    </source>
</reference>
<evidence type="ECO:0000313" key="1">
    <source>
        <dbReference type="EMBL" id="KIK49760.1"/>
    </source>
</evidence>
<keyword evidence="2" id="KW-1185">Reference proteome</keyword>
<dbReference type="AlphaFoldDB" id="A0A0D0AI10"/>
<proteinExistence type="predicted"/>
<dbReference type="HOGENOM" id="CLU_1806374_0_0_1"/>
<gene>
    <name evidence="1" type="ORF">GYMLUDRAFT_615987</name>
</gene>
<evidence type="ECO:0000313" key="2">
    <source>
        <dbReference type="Proteomes" id="UP000053593"/>
    </source>
</evidence>
<organism evidence="1 2">
    <name type="scientific">Collybiopsis luxurians FD-317 M1</name>
    <dbReference type="NCBI Taxonomy" id="944289"/>
    <lineage>
        <taxon>Eukaryota</taxon>
        <taxon>Fungi</taxon>
        <taxon>Dikarya</taxon>
        <taxon>Basidiomycota</taxon>
        <taxon>Agaricomycotina</taxon>
        <taxon>Agaricomycetes</taxon>
        <taxon>Agaricomycetidae</taxon>
        <taxon>Agaricales</taxon>
        <taxon>Marasmiineae</taxon>
        <taxon>Omphalotaceae</taxon>
        <taxon>Collybiopsis</taxon>
        <taxon>Collybiopsis luxurians</taxon>
    </lineage>
</organism>
<sequence length="143" mass="16698">MIKIFTSSRAALADSKVGFGSLLSTWSIIYQHKSQLISFHRFLSSRRLREHRRRDQQQSRVTLYRFMSSAGKGEDWECQYHNVNCRRLILRKSFGHVTTYTRCSVNEACEWETVVVNRSYLRVEGFCEMRSSSVSSRGKDKGC</sequence>
<accession>A0A0D0AI10</accession>
<name>A0A0D0AI10_9AGAR</name>